<accession>A0A9N8EEZ4</accession>
<proteinExistence type="predicted"/>
<feature type="compositionally biased region" description="Low complexity" evidence="1">
    <location>
        <begin position="37"/>
        <end position="80"/>
    </location>
</feature>
<comment type="caution">
    <text evidence="2">The sequence shown here is derived from an EMBL/GenBank/DDBJ whole genome shotgun (WGS) entry which is preliminary data.</text>
</comment>
<dbReference type="Proteomes" id="UP001153069">
    <property type="component" value="Unassembled WGS sequence"/>
</dbReference>
<keyword evidence="3" id="KW-1185">Reference proteome</keyword>
<sequence length="166" mass="17934">MSPSDITNMTLYVPGMGVIPSSATSGRPSKNSRRDSSSSFSWRSSCSSSLTTSSTSNGLWEQQQQQEDCSSSSSELSWSDHSNPDCAATLVRQVRKSAPACVPFIVPGIGLVPVPKLTRSSSAGSSCSNHTNGRQQHKLDFRRRSVDRASSWRSCRSVPSMETVVE</sequence>
<dbReference type="EMBL" id="CAICTM010000894">
    <property type="protein sequence ID" value="CAB9517964.1"/>
    <property type="molecule type" value="Genomic_DNA"/>
</dbReference>
<organism evidence="2 3">
    <name type="scientific">Seminavis robusta</name>
    <dbReference type="NCBI Taxonomy" id="568900"/>
    <lineage>
        <taxon>Eukaryota</taxon>
        <taxon>Sar</taxon>
        <taxon>Stramenopiles</taxon>
        <taxon>Ochrophyta</taxon>
        <taxon>Bacillariophyta</taxon>
        <taxon>Bacillariophyceae</taxon>
        <taxon>Bacillariophycidae</taxon>
        <taxon>Naviculales</taxon>
        <taxon>Naviculaceae</taxon>
        <taxon>Seminavis</taxon>
    </lineage>
</organism>
<evidence type="ECO:0000256" key="1">
    <source>
        <dbReference type="SAM" id="MobiDB-lite"/>
    </source>
</evidence>
<evidence type="ECO:0000313" key="2">
    <source>
        <dbReference type="EMBL" id="CAB9517964.1"/>
    </source>
</evidence>
<feature type="compositionally biased region" description="Polar residues" evidence="1">
    <location>
        <begin position="1"/>
        <end position="10"/>
    </location>
</feature>
<name>A0A9N8EEZ4_9STRA</name>
<evidence type="ECO:0000313" key="3">
    <source>
        <dbReference type="Proteomes" id="UP001153069"/>
    </source>
</evidence>
<feature type="region of interest" description="Disordered" evidence="1">
    <location>
        <begin position="1"/>
        <end position="81"/>
    </location>
</feature>
<reference evidence="2" key="1">
    <citation type="submission" date="2020-06" db="EMBL/GenBank/DDBJ databases">
        <authorList>
            <consortium name="Plant Systems Biology data submission"/>
        </authorList>
    </citation>
    <scope>NUCLEOTIDE SEQUENCE</scope>
    <source>
        <strain evidence="2">D6</strain>
    </source>
</reference>
<gene>
    <name evidence="2" type="ORF">SEMRO_896_G217290.1</name>
</gene>
<feature type="region of interest" description="Disordered" evidence="1">
    <location>
        <begin position="120"/>
        <end position="143"/>
    </location>
</feature>
<protein>
    <submittedName>
        <fullName evidence="2">Uncharacterized protein</fullName>
    </submittedName>
</protein>
<dbReference type="AlphaFoldDB" id="A0A9N8EEZ4"/>
<feature type="compositionally biased region" description="Polar residues" evidence="1">
    <location>
        <begin position="120"/>
        <end position="134"/>
    </location>
</feature>